<dbReference type="Proteomes" id="UP000572754">
    <property type="component" value="Unassembled WGS sequence"/>
</dbReference>
<gene>
    <name evidence="2" type="ORF">FCIRC_2912</name>
</gene>
<dbReference type="EMBL" id="JAAQPE010000096">
    <property type="protein sequence ID" value="KAF5686356.1"/>
    <property type="molecule type" value="Genomic_DNA"/>
</dbReference>
<reference evidence="3" key="1">
    <citation type="journal article" date="2020" name="BMC Genomics">
        <title>Correction to: Identification and distribution of gene clusters required for synthesis of sphingolipid metabolism inhibitors in diverse species of the filamentous fungus Fusarium.</title>
        <authorList>
            <person name="Kim H.S."/>
            <person name="Lohmar J.M."/>
            <person name="Busman M."/>
            <person name="Brown D.W."/>
            <person name="Naumann T.A."/>
            <person name="Divon H.H."/>
            <person name="Lysoe E."/>
            <person name="Uhlig S."/>
            <person name="Proctor R.H."/>
        </authorList>
    </citation>
    <scope>NUCLEOTIDE SEQUENCE [LARGE SCALE GENOMIC DNA]</scope>
    <source>
        <strain evidence="3">NRRL 25331</strain>
    </source>
</reference>
<reference evidence="2 3" key="2">
    <citation type="submission" date="2020-05" db="EMBL/GenBank/DDBJ databases">
        <title>Identification and distribution of gene clusters putatively required for synthesis of sphingolipid metabolism inhibitors in phylogenetically diverse species of the filamentous fungus Fusarium.</title>
        <authorList>
            <person name="Kim H.-S."/>
            <person name="Busman M."/>
            <person name="Brown D.W."/>
            <person name="Divon H."/>
            <person name="Uhlig S."/>
            <person name="Proctor R.H."/>
        </authorList>
    </citation>
    <scope>NUCLEOTIDE SEQUENCE [LARGE SCALE GENOMIC DNA]</scope>
    <source>
        <strain evidence="2 3">NRRL 25331</strain>
    </source>
</reference>
<accession>A0A8H5X7N8</accession>
<organism evidence="2 3">
    <name type="scientific">Fusarium circinatum</name>
    <name type="common">Pitch canker fungus</name>
    <name type="synonym">Gibberella circinata</name>
    <dbReference type="NCBI Taxonomy" id="48490"/>
    <lineage>
        <taxon>Eukaryota</taxon>
        <taxon>Fungi</taxon>
        <taxon>Dikarya</taxon>
        <taxon>Ascomycota</taxon>
        <taxon>Pezizomycotina</taxon>
        <taxon>Sordariomycetes</taxon>
        <taxon>Hypocreomycetidae</taxon>
        <taxon>Hypocreales</taxon>
        <taxon>Nectriaceae</taxon>
        <taxon>Fusarium</taxon>
        <taxon>Fusarium fujikuroi species complex</taxon>
    </lineage>
</organism>
<dbReference type="AlphaFoldDB" id="A0A8H5X7N8"/>
<name>A0A8H5X7N8_FUSCI</name>
<evidence type="ECO:0000313" key="2">
    <source>
        <dbReference type="EMBL" id="KAF5686356.1"/>
    </source>
</evidence>
<proteinExistence type="predicted"/>
<feature type="compositionally biased region" description="Basic and acidic residues" evidence="1">
    <location>
        <begin position="1"/>
        <end position="21"/>
    </location>
</feature>
<keyword evidence="3" id="KW-1185">Reference proteome</keyword>
<evidence type="ECO:0000256" key="1">
    <source>
        <dbReference type="SAM" id="MobiDB-lite"/>
    </source>
</evidence>
<feature type="region of interest" description="Disordered" evidence="1">
    <location>
        <begin position="1"/>
        <end position="47"/>
    </location>
</feature>
<sequence length="233" mass="26096">MNSKRRGPEMGHEAKKMKSDDSNDSDGVSSTSSVQTTPALPCQPVTDLDDLPQAAREKINYLLQALGDVSPETLYQVNIMDQINAINCDGPSPPRFKYKPPPIDIMVGYELSIFPTFPIYKLSMLISLSASNDADDCVFIGCDRIIAKVILLPYADGYFTVEIESRGRHTPKLDSMVALSYDIRWSSFADLLRRPLLAKELESLVVMHRSTEEIDPRFHENALAVATKLRLRF</sequence>
<protein>
    <submittedName>
        <fullName evidence="2">Uncharacterized protein</fullName>
    </submittedName>
</protein>
<evidence type="ECO:0000313" key="3">
    <source>
        <dbReference type="Proteomes" id="UP000572754"/>
    </source>
</evidence>
<comment type="caution">
    <text evidence="2">The sequence shown here is derived from an EMBL/GenBank/DDBJ whole genome shotgun (WGS) entry which is preliminary data.</text>
</comment>